<keyword evidence="3" id="KW-1185">Reference proteome</keyword>
<keyword evidence="2" id="KW-0540">Nuclease</keyword>
<protein>
    <submittedName>
        <fullName evidence="2">DDE superfamily endonuclease</fullName>
    </submittedName>
</protein>
<dbReference type="AlphaFoldDB" id="A0A521FYG7"/>
<evidence type="ECO:0000259" key="1">
    <source>
        <dbReference type="Pfam" id="PF13546"/>
    </source>
</evidence>
<name>A0A521FYG7_9BACT</name>
<proteinExistence type="predicted"/>
<evidence type="ECO:0000313" key="2">
    <source>
        <dbReference type="EMBL" id="TAA73691.1"/>
    </source>
</evidence>
<sequence length="128" mass="14882">MNKSKVSKYDYIDFLIGTQRVYSSAEAERVSPEQKNGTAHDGYTRQLHRLFPTTERLWSEAQAHVDLNKGCLIIDDSTLDKFYSRKIELVTRHWSGKHKRVVSGINLVTMLWNDGERHIPVDCRIYSI</sequence>
<reference evidence="2" key="1">
    <citation type="submission" date="2017-07" db="EMBL/GenBank/DDBJ databases">
        <title>The cable genome - Insights into the physiology and evolution of filamentous bacteria capable of sulfide oxidation via long distance electron transfer.</title>
        <authorList>
            <person name="Thorup C."/>
            <person name="Bjerg J.T."/>
            <person name="Schreiber L."/>
            <person name="Nielsen L.P."/>
            <person name="Kjeldsen K.U."/>
            <person name="Boesen T."/>
            <person name="Boggild A."/>
            <person name="Meysman F."/>
            <person name="Geelhoed J."/>
            <person name="Schramm A."/>
        </authorList>
    </citation>
    <scope>NUCLEOTIDE SEQUENCE [LARGE SCALE GENOMIC DNA]</scope>
    <source>
        <strain evidence="2">GS</strain>
    </source>
</reference>
<dbReference type="Pfam" id="PF13546">
    <property type="entry name" value="DDE_5"/>
    <property type="match status" value="1"/>
</dbReference>
<dbReference type="EMBL" id="NQJD01000070">
    <property type="protein sequence ID" value="TAA73691.1"/>
    <property type="molecule type" value="Genomic_DNA"/>
</dbReference>
<organism evidence="2 3">
    <name type="scientific">Candidatus Electronema aureum</name>
    <dbReference type="NCBI Taxonomy" id="2005002"/>
    <lineage>
        <taxon>Bacteria</taxon>
        <taxon>Pseudomonadati</taxon>
        <taxon>Thermodesulfobacteriota</taxon>
        <taxon>Desulfobulbia</taxon>
        <taxon>Desulfobulbales</taxon>
        <taxon>Desulfobulbaceae</taxon>
        <taxon>Candidatus Electronema</taxon>
    </lineage>
</organism>
<keyword evidence="2" id="KW-0378">Hydrolase</keyword>
<dbReference type="Proteomes" id="UP000316238">
    <property type="component" value="Unassembled WGS sequence"/>
</dbReference>
<gene>
    <name evidence="2" type="ORF">CDV28_1701</name>
</gene>
<feature type="domain" description="Transposase IS701-like DDE" evidence="1">
    <location>
        <begin position="33"/>
        <end position="126"/>
    </location>
</feature>
<accession>A0A521FYG7</accession>
<evidence type="ECO:0000313" key="3">
    <source>
        <dbReference type="Proteomes" id="UP000316238"/>
    </source>
</evidence>
<dbReference type="GO" id="GO:0004519">
    <property type="term" value="F:endonuclease activity"/>
    <property type="evidence" value="ECO:0007669"/>
    <property type="project" value="UniProtKB-KW"/>
</dbReference>
<comment type="caution">
    <text evidence="2">The sequence shown here is derived from an EMBL/GenBank/DDBJ whole genome shotgun (WGS) entry which is preliminary data.</text>
</comment>
<keyword evidence="2" id="KW-0255">Endonuclease</keyword>
<dbReference type="InterPro" id="IPR038721">
    <property type="entry name" value="IS701-like_DDE_dom"/>
</dbReference>